<evidence type="ECO:0000256" key="1">
    <source>
        <dbReference type="SAM" id="MobiDB-lite"/>
    </source>
</evidence>
<gene>
    <name evidence="2" type="ORF">PIB30_009915</name>
</gene>
<evidence type="ECO:0000313" key="2">
    <source>
        <dbReference type="EMBL" id="MED6131434.1"/>
    </source>
</evidence>
<accession>A0ABU6S5K3</accession>
<proteinExistence type="predicted"/>
<dbReference type="Proteomes" id="UP001341840">
    <property type="component" value="Unassembled WGS sequence"/>
</dbReference>
<evidence type="ECO:0000313" key="3">
    <source>
        <dbReference type="Proteomes" id="UP001341840"/>
    </source>
</evidence>
<protein>
    <submittedName>
        <fullName evidence="2">Uncharacterized protein</fullName>
    </submittedName>
</protein>
<name>A0ABU6S5K3_9FABA</name>
<reference evidence="2 3" key="1">
    <citation type="journal article" date="2023" name="Plants (Basel)">
        <title>Bridging the Gap: Combining Genomics and Transcriptomics Approaches to Understand Stylosanthes scabra, an Orphan Legume from the Brazilian Caatinga.</title>
        <authorList>
            <person name="Ferreira-Neto J.R.C."/>
            <person name="da Silva M.D."/>
            <person name="Binneck E."/>
            <person name="de Melo N.F."/>
            <person name="da Silva R.H."/>
            <person name="de Melo A.L.T.M."/>
            <person name="Pandolfi V."/>
            <person name="Bustamante F.O."/>
            <person name="Brasileiro-Vidal A.C."/>
            <person name="Benko-Iseppon A.M."/>
        </authorList>
    </citation>
    <scope>NUCLEOTIDE SEQUENCE [LARGE SCALE GENOMIC DNA]</scope>
    <source>
        <tissue evidence="2">Leaves</tissue>
    </source>
</reference>
<dbReference type="EMBL" id="JASCZI010060438">
    <property type="protein sequence ID" value="MED6131434.1"/>
    <property type="molecule type" value="Genomic_DNA"/>
</dbReference>
<keyword evidence="3" id="KW-1185">Reference proteome</keyword>
<comment type="caution">
    <text evidence="2">The sequence shown here is derived from an EMBL/GenBank/DDBJ whole genome shotgun (WGS) entry which is preliminary data.</text>
</comment>
<feature type="region of interest" description="Disordered" evidence="1">
    <location>
        <begin position="123"/>
        <end position="161"/>
    </location>
</feature>
<organism evidence="2 3">
    <name type="scientific">Stylosanthes scabra</name>
    <dbReference type="NCBI Taxonomy" id="79078"/>
    <lineage>
        <taxon>Eukaryota</taxon>
        <taxon>Viridiplantae</taxon>
        <taxon>Streptophyta</taxon>
        <taxon>Embryophyta</taxon>
        <taxon>Tracheophyta</taxon>
        <taxon>Spermatophyta</taxon>
        <taxon>Magnoliopsida</taxon>
        <taxon>eudicotyledons</taxon>
        <taxon>Gunneridae</taxon>
        <taxon>Pentapetalae</taxon>
        <taxon>rosids</taxon>
        <taxon>fabids</taxon>
        <taxon>Fabales</taxon>
        <taxon>Fabaceae</taxon>
        <taxon>Papilionoideae</taxon>
        <taxon>50 kb inversion clade</taxon>
        <taxon>dalbergioids sensu lato</taxon>
        <taxon>Dalbergieae</taxon>
        <taxon>Pterocarpus clade</taxon>
        <taxon>Stylosanthes</taxon>
    </lineage>
</organism>
<sequence>MASSSPFRSLDHAIDVAKDIFLNKLDVGSWLEALSYLDCFSTYITTATKSTEQNTKGSSGMPLSLVHLEKALMKFLVRYTNMHLVELDIAYREEMKLIELHLTNYYVDLYFDSVEVNSLGTDHATEFDTNNDPPENVRGVDRNQSKAEEHVRPKRGFDLNK</sequence>
<feature type="compositionally biased region" description="Basic and acidic residues" evidence="1">
    <location>
        <begin position="138"/>
        <end position="161"/>
    </location>
</feature>